<evidence type="ECO:0000313" key="9">
    <source>
        <dbReference type="Proteomes" id="UP000335636"/>
    </source>
</evidence>
<dbReference type="InterPro" id="IPR051295">
    <property type="entry name" value="LGI_related"/>
</dbReference>
<accession>A0A5E4C5G0</accession>
<evidence type="ECO:0000256" key="1">
    <source>
        <dbReference type="ARBA" id="ARBA00022614"/>
    </source>
</evidence>
<keyword evidence="3" id="KW-0677">Repeat</keyword>
<dbReference type="SUPFAM" id="SSF52058">
    <property type="entry name" value="L domain-like"/>
    <property type="match status" value="1"/>
</dbReference>
<evidence type="ECO:0000313" key="8">
    <source>
        <dbReference type="EMBL" id="VTJ77143.1"/>
    </source>
</evidence>
<dbReference type="PANTHER" id="PTHR24367:SF10">
    <property type="entry name" value="LEUCINE-RICH REPEAT LGI FAMILY MEMBER 3"/>
    <property type="match status" value="1"/>
</dbReference>
<feature type="domain" description="LRRCT" evidence="6">
    <location>
        <begin position="66"/>
        <end position="115"/>
    </location>
</feature>
<gene>
    <name evidence="7" type="ORF">GHT09_012336</name>
    <name evidence="8" type="ORF">MONAX_5E045875</name>
</gene>
<evidence type="ECO:0000313" key="7">
    <source>
        <dbReference type="EMBL" id="KAF7476538.1"/>
    </source>
</evidence>
<name>A0A5E4C5G0_MARMO</name>
<protein>
    <recommendedName>
        <fullName evidence="6">LRRCT domain-containing protein</fullName>
    </recommendedName>
</protein>
<reference evidence="8 9" key="1">
    <citation type="submission" date="2019-04" db="EMBL/GenBank/DDBJ databases">
        <authorList>
            <person name="Alioto T."/>
            <person name="Alioto T."/>
        </authorList>
    </citation>
    <scope>NUCLEOTIDE SEQUENCE [LARGE SCALE GENOMIC DNA]</scope>
</reference>
<evidence type="ECO:0000256" key="5">
    <source>
        <dbReference type="PROSITE-ProRule" id="PRU00075"/>
    </source>
</evidence>
<reference evidence="7" key="2">
    <citation type="submission" date="2020-08" db="EMBL/GenBank/DDBJ databases">
        <authorList>
            <person name="Shumante A."/>
            <person name="Zimin A.V."/>
            <person name="Puiu D."/>
            <person name="Salzberg S.L."/>
        </authorList>
    </citation>
    <scope>NUCLEOTIDE SEQUENCE</scope>
    <source>
        <strain evidence="7">WC2-LM</strain>
        <tissue evidence="7">Liver</tissue>
    </source>
</reference>
<dbReference type="GO" id="GO:0017157">
    <property type="term" value="P:regulation of exocytosis"/>
    <property type="evidence" value="ECO:0007669"/>
    <property type="project" value="TreeGrafter"/>
</dbReference>
<keyword evidence="4" id="KW-0325">Glycoprotein</keyword>
<dbReference type="EMBL" id="CABDUW010000945">
    <property type="protein sequence ID" value="VTJ77143.1"/>
    <property type="molecule type" value="Genomic_DNA"/>
</dbReference>
<dbReference type="EMBL" id="WJEC01002397">
    <property type="protein sequence ID" value="KAF7476538.1"/>
    <property type="molecule type" value="Genomic_DNA"/>
</dbReference>
<dbReference type="Proteomes" id="UP000662637">
    <property type="component" value="Unassembled WGS sequence"/>
</dbReference>
<evidence type="ECO:0000256" key="2">
    <source>
        <dbReference type="ARBA" id="ARBA00022729"/>
    </source>
</evidence>
<dbReference type="Pfam" id="PF01463">
    <property type="entry name" value="LRRCT"/>
    <property type="match status" value="1"/>
</dbReference>
<dbReference type="PANTHER" id="PTHR24367">
    <property type="entry name" value="LEUCINE-RICH REPEAT-CONTAINING PROTEIN"/>
    <property type="match status" value="1"/>
</dbReference>
<sequence length="176" mass="20071">MRVIQGSSARLLRLLNSNKFTLIGDNAFTGLSHLQYLFIENNDIWALSKFTFRGLKSLTHLDLRGNALNCDCKVKWLVEWLSHTNTTVAPIYCASPPRFQEHKVQDLPLREFDCITTDFVLYQTLSFPAVSAEPFLYSSDLYLALAQPGASACTILKWDYVERQLRDYDRIPGTCA</sequence>
<dbReference type="InterPro" id="IPR000483">
    <property type="entry name" value="Cys-rich_flank_reg_C"/>
</dbReference>
<keyword evidence="9" id="KW-1185">Reference proteome</keyword>
<dbReference type="SMART" id="SM00082">
    <property type="entry name" value="LRRCT"/>
    <property type="match status" value="1"/>
</dbReference>
<dbReference type="Proteomes" id="UP000335636">
    <property type="component" value="Unassembled WGS sequence"/>
</dbReference>
<dbReference type="InterPro" id="IPR005492">
    <property type="entry name" value="EPTP"/>
</dbReference>
<dbReference type="AlphaFoldDB" id="A0A5E4C5G0"/>
<dbReference type="InterPro" id="IPR001611">
    <property type="entry name" value="Leu-rich_rpt"/>
</dbReference>
<dbReference type="Pfam" id="PF03736">
    <property type="entry name" value="EPTP"/>
    <property type="match status" value="1"/>
</dbReference>
<dbReference type="Pfam" id="PF13855">
    <property type="entry name" value="LRR_8"/>
    <property type="match status" value="1"/>
</dbReference>
<evidence type="ECO:0000256" key="3">
    <source>
        <dbReference type="ARBA" id="ARBA00022737"/>
    </source>
</evidence>
<dbReference type="InterPro" id="IPR009039">
    <property type="entry name" value="EAR"/>
</dbReference>
<proteinExistence type="predicted"/>
<feature type="repeat" description="EAR" evidence="5">
    <location>
        <begin position="118"/>
        <end position="160"/>
    </location>
</feature>
<dbReference type="Gene3D" id="3.80.10.10">
    <property type="entry name" value="Ribonuclease Inhibitor"/>
    <property type="match status" value="1"/>
</dbReference>
<evidence type="ECO:0000256" key="4">
    <source>
        <dbReference type="ARBA" id="ARBA00023180"/>
    </source>
</evidence>
<evidence type="ECO:0000259" key="6">
    <source>
        <dbReference type="SMART" id="SM00082"/>
    </source>
</evidence>
<dbReference type="PROSITE" id="PS50912">
    <property type="entry name" value="EAR"/>
    <property type="match status" value="1"/>
</dbReference>
<keyword evidence="1" id="KW-0433">Leucine-rich repeat</keyword>
<organism evidence="8 9">
    <name type="scientific">Marmota monax</name>
    <name type="common">Woodchuck</name>
    <dbReference type="NCBI Taxonomy" id="9995"/>
    <lineage>
        <taxon>Eukaryota</taxon>
        <taxon>Metazoa</taxon>
        <taxon>Chordata</taxon>
        <taxon>Craniata</taxon>
        <taxon>Vertebrata</taxon>
        <taxon>Euteleostomi</taxon>
        <taxon>Mammalia</taxon>
        <taxon>Eutheria</taxon>
        <taxon>Euarchontoglires</taxon>
        <taxon>Glires</taxon>
        <taxon>Rodentia</taxon>
        <taxon>Sciuromorpha</taxon>
        <taxon>Sciuridae</taxon>
        <taxon>Xerinae</taxon>
        <taxon>Marmotini</taxon>
        <taxon>Marmota</taxon>
    </lineage>
</organism>
<keyword evidence="2" id="KW-0732">Signal</keyword>
<dbReference type="InterPro" id="IPR032675">
    <property type="entry name" value="LRR_dom_sf"/>
</dbReference>
<dbReference type="GO" id="GO:0008021">
    <property type="term" value="C:synaptic vesicle"/>
    <property type="evidence" value="ECO:0007669"/>
    <property type="project" value="TreeGrafter"/>
</dbReference>